<protein>
    <submittedName>
        <fullName evidence="1">Uncharacterized protein</fullName>
    </submittedName>
</protein>
<name>A0A2A6CJV8_PRIPA</name>
<evidence type="ECO:0000313" key="1">
    <source>
        <dbReference type="EnsemblMetazoa" id="PPA40812.1"/>
    </source>
</evidence>
<dbReference type="AlphaFoldDB" id="A0A2A6CJV8"/>
<dbReference type="Proteomes" id="UP000005239">
    <property type="component" value="Unassembled WGS sequence"/>
</dbReference>
<sequence length="71" mass="7391">MHLLSLLVAAALLCAAHSIKFNTDIDGCMAHVQGILGGESDARVKTAVDTIIAGTKAGDVHVEHKTQKSLP</sequence>
<accession>A0A8R1UWN4</accession>
<reference evidence="1" key="2">
    <citation type="submission" date="2022-06" db="UniProtKB">
        <authorList>
            <consortium name="EnsemblMetazoa"/>
        </authorList>
    </citation>
    <scope>IDENTIFICATION</scope>
    <source>
        <strain evidence="1">PS312</strain>
    </source>
</reference>
<reference evidence="2" key="1">
    <citation type="journal article" date="2008" name="Nat. Genet.">
        <title>The Pristionchus pacificus genome provides a unique perspective on nematode lifestyle and parasitism.</title>
        <authorList>
            <person name="Dieterich C."/>
            <person name="Clifton S.W."/>
            <person name="Schuster L.N."/>
            <person name="Chinwalla A."/>
            <person name="Delehaunty K."/>
            <person name="Dinkelacker I."/>
            <person name="Fulton L."/>
            <person name="Fulton R."/>
            <person name="Godfrey J."/>
            <person name="Minx P."/>
            <person name="Mitreva M."/>
            <person name="Roeseler W."/>
            <person name="Tian H."/>
            <person name="Witte H."/>
            <person name="Yang S.P."/>
            <person name="Wilson R.K."/>
            <person name="Sommer R.J."/>
        </authorList>
    </citation>
    <scope>NUCLEOTIDE SEQUENCE [LARGE SCALE GENOMIC DNA]</scope>
    <source>
        <strain evidence="2">PS312</strain>
    </source>
</reference>
<proteinExistence type="predicted"/>
<accession>A0A2A6CJV8</accession>
<dbReference type="EnsemblMetazoa" id="PPA40812.1">
    <property type="protein sequence ID" value="PPA40812.1"/>
    <property type="gene ID" value="WBGene00279181"/>
</dbReference>
<evidence type="ECO:0000313" key="2">
    <source>
        <dbReference type="Proteomes" id="UP000005239"/>
    </source>
</evidence>
<keyword evidence="2" id="KW-1185">Reference proteome</keyword>
<organism evidence="1 2">
    <name type="scientific">Pristionchus pacificus</name>
    <name type="common">Parasitic nematode worm</name>
    <dbReference type="NCBI Taxonomy" id="54126"/>
    <lineage>
        <taxon>Eukaryota</taxon>
        <taxon>Metazoa</taxon>
        <taxon>Ecdysozoa</taxon>
        <taxon>Nematoda</taxon>
        <taxon>Chromadorea</taxon>
        <taxon>Rhabditida</taxon>
        <taxon>Rhabditina</taxon>
        <taxon>Diplogasteromorpha</taxon>
        <taxon>Diplogasteroidea</taxon>
        <taxon>Neodiplogasteridae</taxon>
        <taxon>Pristionchus</taxon>
    </lineage>
</organism>
<gene>
    <name evidence="1" type="primary">WBGene00279181</name>
</gene>